<protein>
    <recommendedName>
        <fullName evidence="3">Aminoglycoside phosphotransferase domain-containing protein</fullName>
    </recommendedName>
</protein>
<dbReference type="PANTHER" id="PTHR21310:SF37">
    <property type="entry name" value="AMINOGLYCOSIDE PHOSPHOTRANSFERASE DOMAIN-CONTAINING PROTEIN"/>
    <property type="match status" value="1"/>
</dbReference>
<dbReference type="PANTHER" id="PTHR21310">
    <property type="entry name" value="AMINOGLYCOSIDE PHOSPHOTRANSFERASE-RELATED-RELATED"/>
    <property type="match status" value="1"/>
</dbReference>
<keyword evidence="2" id="KW-1185">Reference proteome</keyword>
<dbReference type="Proteomes" id="UP000054342">
    <property type="component" value="Unassembled WGS sequence"/>
</dbReference>
<evidence type="ECO:0000313" key="2">
    <source>
        <dbReference type="Proteomes" id="UP000054342"/>
    </source>
</evidence>
<dbReference type="InterPro" id="IPR051678">
    <property type="entry name" value="AGP_Transferase"/>
</dbReference>
<sequence>MPPQPEDQTNETEEGCKWEEPIQELEEEDDDMLIHVEWDRLRKEFCEYLENETPAIEAIVAQHLNLTSHQTCRVAERSQWLDKGTFNLCVPVFINNWHARRVLIRCPFPHRLGGLHTTALMEEKLRCEAASFAHLSRNHPRVPIPHLWGFGLPGGLHFSPLEHAPWYQRASTCLKHCWSWIIRRPYFQPFVPCQSHVSLKSGYLVMQFFEEERGRMLCAVERPTPEHRRTLFRSLRGILLDLSRPLSRIGSFTVHDSGEVSLSNRPLTRGLAVLENTGIQTQIPRDYCYSSTDSYLLDLLDCHDQRLIHQPNAARSKLDLEGQMATIVALRALYSRFRNTPLQRKPPIFQFTDLHESNFFVDEKYHITGIVDIEWSCVLPMEMQHPPFWLSGHELDDLDGEGTRENEQNFERACEEFLQILEEEDEGETFSIRPRDYAQAMRDSLRRKQHWYVTAIKIPRIAYNLFIHKIQPLFAFAHSEEDAGIFQDVVARYWRVDTVGFVEQKRRDWSDYLSQLRSIQGPSISTPV</sequence>
<name>A0A0D2ESV6_9EURO</name>
<reference evidence="1 2" key="1">
    <citation type="submission" date="2015-01" db="EMBL/GenBank/DDBJ databases">
        <title>The Genome Sequence of Exophiala xenobiotica CBS118157.</title>
        <authorList>
            <consortium name="The Broad Institute Genomics Platform"/>
            <person name="Cuomo C."/>
            <person name="de Hoog S."/>
            <person name="Gorbushina A."/>
            <person name="Stielow B."/>
            <person name="Teixiera M."/>
            <person name="Abouelleil A."/>
            <person name="Chapman S.B."/>
            <person name="Priest M."/>
            <person name="Young S.K."/>
            <person name="Wortman J."/>
            <person name="Nusbaum C."/>
            <person name="Birren B."/>
        </authorList>
    </citation>
    <scope>NUCLEOTIDE SEQUENCE [LARGE SCALE GENOMIC DNA]</scope>
    <source>
        <strain evidence="1 2">CBS 118157</strain>
    </source>
</reference>
<dbReference type="AlphaFoldDB" id="A0A0D2ESV6"/>
<dbReference type="RefSeq" id="XP_013319402.1">
    <property type="nucleotide sequence ID" value="XM_013463948.1"/>
</dbReference>
<dbReference type="STRING" id="348802.A0A0D2ESV6"/>
<organism evidence="1 2">
    <name type="scientific">Exophiala xenobiotica</name>
    <dbReference type="NCBI Taxonomy" id="348802"/>
    <lineage>
        <taxon>Eukaryota</taxon>
        <taxon>Fungi</taxon>
        <taxon>Dikarya</taxon>
        <taxon>Ascomycota</taxon>
        <taxon>Pezizomycotina</taxon>
        <taxon>Eurotiomycetes</taxon>
        <taxon>Chaetothyriomycetidae</taxon>
        <taxon>Chaetothyriales</taxon>
        <taxon>Herpotrichiellaceae</taxon>
        <taxon>Exophiala</taxon>
    </lineage>
</organism>
<proteinExistence type="predicted"/>
<dbReference type="GeneID" id="25325222"/>
<dbReference type="EMBL" id="KN847318">
    <property type="protein sequence ID" value="KIW58818.1"/>
    <property type="molecule type" value="Genomic_DNA"/>
</dbReference>
<accession>A0A0D2ESV6</accession>
<gene>
    <name evidence="1" type="ORF">PV05_03314</name>
</gene>
<evidence type="ECO:0000313" key="1">
    <source>
        <dbReference type="EMBL" id="KIW58818.1"/>
    </source>
</evidence>
<dbReference type="SUPFAM" id="SSF56112">
    <property type="entry name" value="Protein kinase-like (PK-like)"/>
    <property type="match status" value="1"/>
</dbReference>
<dbReference type="HOGENOM" id="CLU_025005_3_1_1"/>
<dbReference type="OrthoDB" id="3645574at2759"/>
<dbReference type="InterPro" id="IPR011009">
    <property type="entry name" value="Kinase-like_dom_sf"/>
</dbReference>
<evidence type="ECO:0008006" key="3">
    <source>
        <dbReference type="Google" id="ProtNLM"/>
    </source>
</evidence>